<keyword evidence="1" id="KW-0472">Membrane</keyword>
<evidence type="ECO:0000313" key="2">
    <source>
        <dbReference type="EMBL" id="RNB47933.1"/>
    </source>
</evidence>
<sequence>MTGGLDLLPSLVVFGSAAVLVAAGVVGFRRLGVRRERLDATAARELETRAKVRLVRADDAVRDAQREVRFVEAQFGAEAARELGGAVERAAGWLREAFVLQQRLDDAEAHTAAERRTWSARIEGLCDSIEGVLGAAAADLSARRAAERGAVDDAPALRDRAAALARRRAEADAALARLADRFTPAALAEAHRGADRAGRE</sequence>
<evidence type="ECO:0000256" key="1">
    <source>
        <dbReference type="SAM" id="Phobius"/>
    </source>
</evidence>
<reference evidence="2 3" key="1">
    <citation type="submission" date="2018-10" db="EMBL/GenBank/DDBJ databases">
        <title>Isolation, diversity and antibacterial activity of antinobacteria from the wheat rhizosphere soil.</title>
        <authorList>
            <person name="Sun T."/>
        </authorList>
    </citation>
    <scope>NUCLEOTIDE SEQUENCE [LARGE SCALE GENOMIC DNA]</scope>
    <source>
        <strain evidence="2 3">SJ-23</strain>
    </source>
</reference>
<dbReference type="AlphaFoldDB" id="A0A3M8A9J7"/>
<evidence type="ECO:0008006" key="4">
    <source>
        <dbReference type="Google" id="ProtNLM"/>
    </source>
</evidence>
<gene>
    <name evidence="2" type="ORF">EDM22_11730</name>
</gene>
<keyword evidence="1" id="KW-1133">Transmembrane helix</keyword>
<keyword evidence="3" id="KW-1185">Reference proteome</keyword>
<feature type="non-terminal residue" evidence="2">
    <location>
        <position position="200"/>
    </location>
</feature>
<protein>
    <recommendedName>
        <fullName evidence="4">TPM domain-containing protein</fullName>
    </recommendedName>
</protein>
<keyword evidence="1" id="KW-0812">Transmembrane</keyword>
<accession>A0A3M8A9J7</accession>
<organism evidence="2 3">
    <name type="scientific">Agromyces tardus</name>
    <dbReference type="NCBI Taxonomy" id="2583849"/>
    <lineage>
        <taxon>Bacteria</taxon>
        <taxon>Bacillati</taxon>
        <taxon>Actinomycetota</taxon>
        <taxon>Actinomycetes</taxon>
        <taxon>Micrococcales</taxon>
        <taxon>Microbacteriaceae</taxon>
        <taxon>Agromyces</taxon>
    </lineage>
</organism>
<name>A0A3M8A9J7_9MICO</name>
<feature type="transmembrane region" description="Helical" evidence="1">
    <location>
        <begin position="6"/>
        <end position="28"/>
    </location>
</feature>
<dbReference type="EMBL" id="RHHB01000022">
    <property type="protein sequence ID" value="RNB47933.1"/>
    <property type="molecule type" value="Genomic_DNA"/>
</dbReference>
<dbReference type="Proteomes" id="UP000275048">
    <property type="component" value="Unassembled WGS sequence"/>
</dbReference>
<evidence type="ECO:0000313" key="3">
    <source>
        <dbReference type="Proteomes" id="UP000275048"/>
    </source>
</evidence>
<proteinExistence type="predicted"/>
<comment type="caution">
    <text evidence="2">The sequence shown here is derived from an EMBL/GenBank/DDBJ whole genome shotgun (WGS) entry which is preliminary data.</text>
</comment>